<evidence type="ECO:0000256" key="5">
    <source>
        <dbReference type="ARBA" id="ARBA00022801"/>
    </source>
</evidence>
<keyword evidence="3" id="KW-0227">DNA damage</keyword>
<evidence type="ECO:0000256" key="3">
    <source>
        <dbReference type="ARBA" id="ARBA00022763"/>
    </source>
</evidence>
<evidence type="ECO:0000256" key="1">
    <source>
        <dbReference type="ARBA" id="ARBA00022723"/>
    </source>
</evidence>
<evidence type="ECO:0000256" key="10">
    <source>
        <dbReference type="ARBA" id="ARBA00023204"/>
    </source>
</evidence>
<keyword evidence="9" id="KW-0238">DNA-binding</keyword>
<dbReference type="AlphaFoldDB" id="A0A381T830"/>
<evidence type="ECO:0000259" key="11">
    <source>
        <dbReference type="PROSITE" id="PS50162"/>
    </source>
</evidence>
<keyword evidence="2" id="KW-0547">Nucleotide-binding</keyword>
<protein>
    <recommendedName>
        <fullName evidence="11">RecA family profile 1 domain-containing protein</fullName>
    </recommendedName>
</protein>
<keyword evidence="6" id="KW-0862">Zinc</keyword>
<evidence type="ECO:0000256" key="8">
    <source>
        <dbReference type="ARBA" id="ARBA00023016"/>
    </source>
</evidence>
<proteinExistence type="inferred from homology"/>
<organism evidence="12">
    <name type="scientific">marine metagenome</name>
    <dbReference type="NCBI Taxonomy" id="408172"/>
    <lineage>
        <taxon>unclassified sequences</taxon>
        <taxon>metagenomes</taxon>
        <taxon>ecological metagenomes</taxon>
    </lineage>
</organism>
<evidence type="ECO:0000256" key="2">
    <source>
        <dbReference type="ARBA" id="ARBA00022741"/>
    </source>
</evidence>
<dbReference type="InterPro" id="IPR003593">
    <property type="entry name" value="AAA+_ATPase"/>
</dbReference>
<dbReference type="GO" id="GO:0005829">
    <property type="term" value="C:cytosol"/>
    <property type="evidence" value="ECO:0007669"/>
    <property type="project" value="TreeGrafter"/>
</dbReference>
<dbReference type="PROSITE" id="PS50162">
    <property type="entry name" value="RECA_2"/>
    <property type="match status" value="1"/>
</dbReference>
<feature type="domain" description="RecA family profile 1" evidence="11">
    <location>
        <begin position="65"/>
        <end position="211"/>
    </location>
</feature>
<dbReference type="GO" id="GO:0000725">
    <property type="term" value="P:recombinational repair"/>
    <property type="evidence" value="ECO:0007669"/>
    <property type="project" value="TreeGrafter"/>
</dbReference>
<evidence type="ECO:0000313" key="12">
    <source>
        <dbReference type="EMBL" id="SVA09923.1"/>
    </source>
</evidence>
<dbReference type="GO" id="GO:0003684">
    <property type="term" value="F:damaged DNA binding"/>
    <property type="evidence" value="ECO:0007669"/>
    <property type="project" value="InterPro"/>
</dbReference>
<dbReference type="InterPro" id="IPR041166">
    <property type="entry name" value="Rubredoxin_2"/>
</dbReference>
<dbReference type="Pfam" id="PF13481">
    <property type="entry name" value="AAA_25"/>
    <property type="match status" value="1"/>
</dbReference>
<dbReference type="PANTHER" id="PTHR32472">
    <property type="entry name" value="DNA REPAIR PROTEIN RADA"/>
    <property type="match status" value="1"/>
</dbReference>
<dbReference type="NCBIfam" id="TIGR00416">
    <property type="entry name" value="sms"/>
    <property type="match status" value="1"/>
</dbReference>
<dbReference type="SUPFAM" id="SSF54211">
    <property type="entry name" value="Ribosomal protein S5 domain 2-like"/>
    <property type="match status" value="1"/>
</dbReference>
<dbReference type="InterPro" id="IPR020588">
    <property type="entry name" value="RecA_ATP-bd"/>
</dbReference>
<evidence type="ECO:0000256" key="6">
    <source>
        <dbReference type="ARBA" id="ARBA00022833"/>
    </source>
</evidence>
<dbReference type="HAMAP" id="MF_01498">
    <property type="entry name" value="RadA_bact"/>
    <property type="match status" value="1"/>
</dbReference>
<accession>A0A381T830</accession>
<evidence type="ECO:0000256" key="7">
    <source>
        <dbReference type="ARBA" id="ARBA00022840"/>
    </source>
</evidence>
<dbReference type="InterPro" id="IPR020568">
    <property type="entry name" value="Ribosomal_Su5_D2-typ_SF"/>
</dbReference>
<dbReference type="SMART" id="SM00382">
    <property type="entry name" value="AAA"/>
    <property type="match status" value="1"/>
</dbReference>
<name>A0A381T830_9ZZZZ</name>
<dbReference type="FunFam" id="3.40.50.300:FF:000050">
    <property type="entry name" value="DNA repair protein RadA"/>
    <property type="match status" value="1"/>
</dbReference>
<dbReference type="GO" id="GO:0005524">
    <property type="term" value="F:ATP binding"/>
    <property type="evidence" value="ECO:0007669"/>
    <property type="project" value="UniProtKB-KW"/>
</dbReference>
<dbReference type="EMBL" id="UINC01003868">
    <property type="protein sequence ID" value="SVA09923.1"/>
    <property type="molecule type" value="Genomic_DNA"/>
</dbReference>
<dbReference type="InterPro" id="IPR014721">
    <property type="entry name" value="Ribsml_uS5_D2-typ_fold_subgr"/>
</dbReference>
<keyword evidence="10" id="KW-0234">DNA repair</keyword>
<dbReference type="InterPro" id="IPR004504">
    <property type="entry name" value="DNA_repair_RadA"/>
</dbReference>
<dbReference type="Gene3D" id="3.30.230.10">
    <property type="match status" value="1"/>
</dbReference>
<gene>
    <name evidence="12" type="ORF">METZ01_LOCUS62777</name>
</gene>
<evidence type="ECO:0000256" key="4">
    <source>
        <dbReference type="ARBA" id="ARBA00022771"/>
    </source>
</evidence>
<dbReference type="InterPro" id="IPR027417">
    <property type="entry name" value="P-loop_NTPase"/>
</dbReference>
<keyword evidence="1" id="KW-0479">Metal-binding</keyword>
<dbReference type="Pfam" id="PF13541">
    <property type="entry name" value="ChlI"/>
    <property type="match status" value="1"/>
</dbReference>
<keyword evidence="5" id="KW-0378">Hydrolase</keyword>
<dbReference type="SUPFAM" id="SSF52540">
    <property type="entry name" value="P-loop containing nucleoside triphosphate hydrolases"/>
    <property type="match status" value="1"/>
</dbReference>
<dbReference type="Gene3D" id="3.40.50.300">
    <property type="entry name" value="P-loop containing nucleotide triphosphate hydrolases"/>
    <property type="match status" value="1"/>
</dbReference>
<keyword evidence="7" id="KW-0067">ATP-binding</keyword>
<sequence>MANIKTKTAYLCSACGDDFPKWNGQCPTCKEWGTLSEFKVSKKKNGRTVEPRETKSLNDILSADPGERIPTGLKEADRVLGGGLLAGSLILLGGNPGVGKSTLALHICSGMDRKALYISAEESEEQVALRARRLKVSPDQLFLSGENDLDGIITHIDRIQPDLVVIDSIQTIMNSGLDSLPGSPSQIRDCGQRLLEVSKHKNVAILIVGHVTKEGTIAGPKMLEHMVDTVLYMEGDDRYDHRILRSAKNRFGATHEVGIFQMDETGLREVGNPSEMFLAERSIDIAGTSIYPSLEGTRPILVEVQALVANANYGTPQRNVNGFDYKRLGMLIAVLEKRMGLAMGTKDVFVNLVGGLRVNDPAADLSIICSAASSTMDKPIDEGVVLCGEVGLAGEVRSINRLEHRLHEAAALGFQKAVVPVSSMNKKIKKINMELHPVKFVKDAFKVLF</sequence>
<dbReference type="GO" id="GO:0016787">
    <property type="term" value="F:hydrolase activity"/>
    <property type="evidence" value="ECO:0007669"/>
    <property type="project" value="UniProtKB-KW"/>
</dbReference>
<keyword evidence="4" id="KW-0863">Zinc-finger</keyword>
<dbReference type="PRINTS" id="PR01874">
    <property type="entry name" value="DNAREPAIRADA"/>
</dbReference>
<keyword evidence="8" id="KW-0346">Stress response</keyword>
<dbReference type="Pfam" id="PF18073">
    <property type="entry name" value="Zn_ribbon_LapB"/>
    <property type="match status" value="1"/>
</dbReference>
<dbReference type="GO" id="GO:0008270">
    <property type="term" value="F:zinc ion binding"/>
    <property type="evidence" value="ECO:0007669"/>
    <property type="project" value="UniProtKB-KW"/>
</dbReference>
<reference evidence="12" key="1">
    <citation type="submission" date="2018-05" db="EMBL/GenBank/DDBJ databases">
        <authorList>
            <person name="Lanie J.A."/>
            <person name="Ng W.-L."/>
            <person name="Kazmierczak K.M."/>
            <person name="Andrzejewski T.M."/>
            <person name="Davidsen T.M."/>
            <person name="Wayne K.J."/>
            <person name="Tettelin H."/>
            <person name="Glass J.I."/>
            <person name="Rusch D."/>
            <person name="Podicherti R."/>
            <person name="Tsui H.-C.T."/>
            <person name="Winkler M.E."/>
        </authorList>
    </citation>
    <scope>NUCLEOTIDE SEQUENCE</scope>
</reference>
<dbReference type="GO" id="GO:0140664">
    <property type="term" value="F:ATP-dependent DNA damage sensor activity"/>
    <property type="evidence" value="ECO:0007669"/>
    <property type="project" value="InterPro"/>
</dbReference>
<dbReference type="PANTHER" id="PTHR32472:SF10">
    <property type="entry name" value="DNA REPAIR PROTEIN RADA-LIKE PROTEIN"/>
    <property type="match status" value="1"/>
</dbReference>
<evidence type="ECO:0000256" key="9">
    <source>
        <dbReference type="ARBA" id="ARBA00023125"/>
    </source>
</evidence>